<proteinExistence type="inferred from homology"/>
<dbReference type="Proteomes" id="UP000252585">
    <property type="component" value="Unassembled WGS sequence"/>
</dbReference>
<evidence type="ECO:0000256" key="4">
    <source>
        <dbReference type="ARBA" id="ARBA00023136"/>
    </source>
</evidence>
<protein>
    <recommendedName>
        <fullName evidence="5">UPF0344 protein DFR57_10795</fullName>
    </recommendedName>
</protein>
<dbReference type="EMBL" id="QPJJ01000007">
    <property type="protein sequence ID" value="RCW69707.1"/>
    <property type="molecule type" value="Genomic_DNA"/>
</dbReference>
<dbReference type="GO" id="GO:0005886">
    <property type="term" value="C:plasma membrane"/>
    <property type="evidence" value="ECO:0007669"/>
    <property type="project" value="UniProtKB-SubCell"/>
</dbReference>
<gene>
    <name evidence="6" type="ORF">DFR57_10795</name>
</gene>
<dbReference type="AlphaFoldDB" id="A0A368XT67"/>
<comment type="subcellular location">
    <subcellularLocation>
        <location evidence="5">Cell membrane</location>
        <topology evidence="5">Multi-pass membrane protein</topology>
    </subcellularLocation>
</comment>
<name>A0A368XT67_9BACI</name>
<dbReference type="InterPro" id="IPR010899">
    <property type="entry name" value="UPF0344"/>
</dbReference>
<sequence>MTHLHITGWVLALILLFVSYSFYKQGKKPGKIVHMILRLDYLFILYSGGDLLAEYFRASGLPMGEVIVKSLAGLWVIVSMEMILVKTSKGKATKSFWIQLVVAFVIALILGLFRLPYGFYFG</sequence>
<comment type="caution">
    <text evidence="6">The sequence shown here is derived from an EMBL/GenBank/DDBJ whole genome shotgun (WGS) entry which is preliminary data.</text>
</comment>
<comment type="similarity">
    <text evidence="5">Belongs to the UPF0344 family.</text>
</comment>
<comment type="caution">
    <text evidence="5">Lacks conserved residue(s) required for the propagation of feature annotation.</text>
</comment>
<keyword evidence="3 5" id="KW-1133">Transmembrane helix</keyword>
<evidence type="ECO:0000313" key="6">
    <source>
        <dbReference type="EMBL" id="RCW69707.1"/>
    </source>
</evidence>
<evidence type="ECO:0000256" key="1">
    <source>
        <dbReference type="ARBA" id="ARBA00022475"/>
    </source>
</evidence>
<evidence type="ECO:0000313" key="7">
    <source>
        <dbReference type="Proteomes" id="UP000252585"/>
    </source>
</evidence>
<organism evidence="6 7">
    <name type="scientific">Saliterribacillus persicus</name>
    <dbReference type="NCBI Taxonomy" id="930114"/>
    <lineage>
        <taxon>Bacteria</taxon>
        <taxon>Bacillati</taxon>
        <taxon>Bacillota</taxon>
        <taxon>Bacilli</taxon>
        <taxon>Bacillales</taxon>
        <taxon>Bacillaceae</taxon>
        <taxon>Saliterribacillus</taxon>
    </lineage>
</organism>
<keyword evidence="4 5" id="KW-0472">Membrane</keyword>
<keyword evidence="7" id="KW-1185">Reference proteome</keyword>
<feature type="transmembrane region" description="Helical" evidence="5">
    <location>
        <begin position="96"/>
        <end position="117"/>
    </location>
</feature>
<dbReference type="Pfam" id="PF07457">
    <property type="entry name" value="DUF1516"/>
    <property type="match status" value="1"/>
</dbReference>
<reference evidence="6 7" key="1">
    <citation type="submission" date="2018-07" db="EMBL/GenBank/DDBJ databases">
        <title>Genomic Encyclopedia of Type Strains, Phase IV (KMG-IV): sequencing the most valuable type-strain genomes for metagenomic binning, comparative biology and taxonomic classification.</title>
        <authorList>
            <person name="Goeker M."/>
        </authorList>
    </citation>
    <scope>NUCLEOTIDE SEQUENCE [LARGE SCALE GENOMIC DNA]</scope>
    <source>
        <strain evidence="6 7">DSM 27696</strain>
    </source>
</reference>
<dbReference type="HAMAP" id="MF_01536">
    <property type="entry name" value="UPF0344"/>
    <property type="match status" value="1"/>
</dbReference>
<dbReference type="RefSeq" id="WP_114352929.1">
    <property type="nucleotide sequence ID" value="NZ_QPJJ01000007.1"/>
</dbReference>
<keyword evidence="1 5" id="KW-1003">Cell membrane</keyword>
<accession>A0A368XT67</accession>
<feature type="transmembrane region" description="Helical" evidence="5">
    <location>
        <begin position="6"/>
        <end position="23"/>
    </location>
</feature>
<evidence type="ECO:0000256" key="3">
    <source>
        <dbReference type="ARBA" id="ARBA00022989"/>
    </source>
</evidence>
<evidence type="ECO:0000256" key="5">
    <source>
        <dbReference type="HAMAP-Rule" id="MF_01536"/>
    </source>
</evidence>
<dbReference type="OrthoDB" id="2365314at2"/>
<keyword evidence="2 5" id="KW-0812">Transmembrane</keyword>
<evidence type="ECO:0000256" key="2">
    <source>
        <dbReference type="ARBA" id="ARBA00022692"/>
    </source>
</evidence>